<dbReference type="InterPro" id="IPR011042">
    <property type="entry name" value="6-blade_b-propeller_TolB-like"/>
</dbReference>
<dbReference type="PANTHER" id="PTHR36842">
    <property type="entry name" value="PROTEIN TOLB HOMOLOG"/>
    <property type="match status" value="1"/>
</dbReference>
<dbReference type="Proteomes" id="UP001549313">
    <property type="component" value="Unassembled WGS sequence"/>
</dbReference>
<dbReference type="EMBL" id="JBEPTF010000001">
    <property type="protein sequence ID" value="MET4683525.1"/>
    <property type="molecule type" value="Genomic_DNA"/>
</dbReference>
<evidence type="ECO:0000313" key="4">
    <source>
        <dbReference type="Proteomes" id="UP001549313"/>
    </source>
</evidence>
<dbReference type="Gene3D" id="2.120.10.60">
    <property type="entry name" value="Tricorn protease N-terminal domain"/>
    <property type="match status" value="1"/>
</dbReference>
<dbReference type="InterPro" id="IPR011659">
    <property type="entry name" value="WD40"/>
</dbReference>
<organism evidence="3 4">
    <name type="scientific">Brevundimonas faecalis</name>
    <dbReference type="NCBI Taxonomy" id="947378"/>
    <lineage>
        <taxon>Bacteria</taxon>
        <taxon>Pseudomonadati</taxon>
        <taxon>Pseudomonadota</taxon>
        <taxon>Alphaproteobacteria</taxon>
        <taxon>Caulobacterales</taxon>
        <taxon>Caulobacteraceae</taxon>
        <taxon>Brevundimonas</taxon>
    </lineage>
</organism>
<evidence type="ECO:0000256" key="2">
    <source>
        <dbReference type="SAM" id="MobiDB-lite"/>
    </source>
</evidence>
<protein>
    <submittedName>
        <fullName evidence="3">Tol biopolymer transport system component</fullName>
    </submittedName>
</protein>
<accession>A0ABV2RAC5</accession>
<gene>
    <name evidence="3" type="ORF">ABIE19_001434</name>
</gene>
<sequence>MRPPGALAAETVQPLTSELGVETHPALSSDGRLIAYAAGGGGGYGAQRDIFLRGVAGGTPIRLTNTPEDEMAPAWSPDGQNIAFVRSTANAPCEILVAPIPQGEARVVGRCSVDSTTRLAWTREGELLLSDRPTRNSVRRIRALNPDTGRMREVSSPPPNSLGDSDPIVTHRGDRVAFRRFFSYGVGDLYTAKVSGAGQRPLTRNGWKALGYAFAVDDRSLVFSSNRNGDSGLWSVDVERPAKPVRLSLGLLAFGHLSSDQHGLLVAEASDYGSNLFAWRPGAAPVALTNGNTNDWDPDLSTTGQLTFISNQNGGSDIWVQRGEGAPTRLTDLKANTVFSPRWSPDGRSIAFIAARDRHTDVYLINADGSGLRKVTSDGAARDELAWDNSGDLLVPTLRKTGWQVERIDPRGRSTVVPNSAGVLTIKSAGARGLYAVKQDDDRLWRLEPTGAVLTSPLIRVSHDTAWAPTPGGVYRLAGVPGGETVLRLTAWSGGSRDVQSLGMFGQQHSLAVSPNQEIVAARVVRDEADLKAIRLARR</sequence>
<feature type="region of interest" description="Disordered" evidence="2">
    <location>
        <begin position="146"/>
        <end position="168"/>
    </location>
</feature>
<reference evidence="3 4" key="1">
    <citation type="submission" date="2024-06" db="EMBL/GenBank/DDBJ databases">
        <title>Sorghum-associated microbial communities from plants grown in Nebraska, USA.</title>
        <authorList>
            <person name="Schachtman D."/>
        </authorList>
    </citation>
    <scope>NUCLEOTIDE SEQUENCE [LARGE SCALE GENOMIC DNA]</scope>
    <source>
        <strain evidence="3 4">2814</strain>
    </source>
</reference>
<dbReference type="Pfam" id="PF07676">
    <property type="entry name" value="PD40"/>
    <property type="match status" value="5"/>
</dbReference>
<keyword evidence="4" id="KW-1185">Reference proteome</keyword>
<evidence type="ECO:0000313" key="3">
    <source>
        <dbReference type="EMBL" id="MET4683525.1"/>
    </source>
</evidence>
<comment type="similarity">
    <text evidence="1">Belongs to the TolB family.</text>
</comment>
<proteinExistence type="inferred from homology"/>
<dbReference type="Gene3D" id="2.120.10.30">
    <property type="entry name" value="TolB, C-terminal domain"/>
    <property type="match status" value="2"/>
</dbReference>
<evidence type="ECO:0000256" key="1">
    <source>
        <dbReference type="ARBA" id="ARBA00009820"/>
    </source>
</evidence>
<name>A0ABV2RAC5_9CAUL</name>
<comment type="caution">
    <text evidence="3">The sequence shown here is derived from an EMBL/GenBank/DDBJ whole genome shotgun (WGS) entry which is preliminary data.</text>
</comment>
<dbReference type="SUPFAM" id="SSF82171">
    <property type="entry name" value="DPP6 N-terminal domain-like"/>
    <property type="match status" value="1"/>
</dbReference>
<dbReference type="PANTHER" id="PTHR36842:SF1">
    <property type="entry name" value="PROTEIN TOLB"/>
    <property type="match status" value="1"/>
</dbReference>